<proteinExistence type="predicted"/>
<reference evidence="2" key="1">
    <citation type="journal article" date="2022" name="Mol. Ecol. Resour.">
        <title>The genomes of chicory, endive, great burdock and yacon provide insights into Asteraceae palaeo-polyploidization history and plant inulin production.</title>
        <authorList>
            <person name="Fan W."/>
            <person name="Wang S."/>
            <person name="Wang H."/>
            <person name="Wang A."/>
            <person name="Jiang F."/>
            <person name="Liu H."/>
            <person name="Zhao H."/>
            <person name="Xu D."/>
            <person name="Zhang Y."/>
        </authorList>
    </citation>
    <scope>NUCLEOTIDE SEQUENCE [LARGE SCALE GENOMIC DNA]</scope>
    <source>
        <strain evidence="2">cv. Niubang</strain>
    </source>
</reference>
<evidence type="ECO:0000313" key="1">
    <source>
        <dbReference type="EMBL" id="KAI3707640.1"/>
    </source>
</evidence>
<comment type="caution">
    <text evidence="1">The sequence shown here is derived from an EMBL/GenBank/DDBJ whole genome shotgun (WGS) entry which is preliminary data.</text>
</comment>
<organism evidence="1 2">
    <name type="scientific">Arctium lappa</name>
    <name type="common">Greater burdock</name>
    <name type="synonym">Lappa major</name>
    <dbReference type="NCBI Taxonomy" id="4217"/>
    <lineage>
        <taxon>Eukaryota</taxon>
        <taxon>Viridiplantae</taxon>
        <taxon>Streptophyta</taxon>
        <taxon>Embryophyta</taxon>
        <taxon>Tracheophyta</taxon>
        <taxon>Spermatophyta</taxon>
        <taxon>Magnoliopsida</taxon>
        <taxon>eudicotyledons</taxon>
        <taxon>Gunneridae</taxon>
        <taxon>Pentapetalae</taxon>
        <taxon>asterids</taxon>
        <taxon>campanulids</taxon>
        <taxon>Asterales</taxon>
        <taxon>Asteraceae</taxon>
        <taxon>Carduoideae</taxon>
        <taxon>Cardueae</taxon>
        <taxon>Arctiinae</taxon>
        <taxon>Arctium</taxon>
    </lineage>
</organism>
<accession>A0ACB9ADD0</accession>
<protein>
    <submittedName>
        <fullName evidence="1">Uncharacterized protein</fullName>
    </submittedName>
</protein>
<evidence type="ECO:0000313" key="2">
    <source>
        <dbReference type="Proteomes" id="UP001055879"/>
    </source>
</evidence>
<reference evidence="1 2" key="2">
    <citation type="journal article" date="2022" name="Mol. Ecol. Resour.">
        <title>The genomes of chicory, endive, great burdock and yacon provide insights into Asteraceae paleo-polyploidization history and plant inulin production.</title>
        <authorList>
            <person name="Fan W."/>
            <person name="Wang S."/>
            <person name="Wang H."/>
            <person name="Wang A."/>
            <person name="Jiang F."/>
            <person name="Liu H."/>
            <person name="Zhao H."/>
            <person name="Xu D."/>
            <person name="Zhang Y."/>
        </authorList>
    </citation>
    <scope>NUCLEOTIDE SEQUENCE [LARGE SCALE GENOMIC DNA]</scope>
    <source>
        <strain evidence="2">cv. Niubang</strain>
    </source>
</reference>
<keyword evidence="2" id="KW-1185">Reference proteome</keyword>
<dbReference type="Proteomes" id="UP001055879">
    <property type="component" value="Linkage Group LG08"/>
</dbReference>
<gene>
    <name evidence="1" type="ORF">L6452_26267</name>
</gene>
<name>A0ACB9ADD0_ARCLA</name>
<sequence>MESHGVMQDSITTTSSDSGFSQAFQRWKQEQSGTSTHFIPNPSPVHLSRTQNRDTFSLSYTTGEPPMIISDILKTTWWSGTTTNFSVIAKSWTIVSFSKSISTSSDFVPSGENLKYFRSAYWLLNDVLTQYEKLTGNRIKIQVYLGGLQLLVEVIPSGCFQVASGSNTNFIRQIILRRSQKSVVKIN</sequence>
<dbReference type="EMBL" id="CM042054">
    <property type="protein sequence ID" value="KAI3707640.1"/>
    <property type="molecule type" value="Genomic_DNA"/>
</dbReference>